<evidence type="ECO:0008006" key="3">
    <source>
        <dbReference type="Google" id="ProtNLM"/>
    </source>
</evidence>
<dbReference type="EMBL" id="CAADFT010000015">
    <property type="protein sequence ID" value="VFK41877.1"/>
    <property type="molecule type" value="Genomic_DNA"/>
</dbReference>
<gene>
    <name evidence="2" type="ORF">BECKTC1821D_GA0114238_104412</name>
    <name evidence="1" type="ORF">BECKTC1821E_GA0114239_101514</name>
</gene>
<dbReference type="SUPFAM" id="SSF53098">
    <property type="entry name" value="Ribonuclease H-like"/>
    <property type="match status" value="1"/>
</dbReference>
<dbReference type="EMBL" id="CAADFS010000044">
    <property type="protein sequence ID" value="VFK47294.1"/>
    <property type="molecule type" value="Genomic_DNA"/>
</dbReference>
<dbReference type="Gene3D" id="3.30.420.10">
    <property type="entry name" value="Ribonuclease H-like superfamily/Ribonuclease H"/>
    <property type="match status" value="1"/>
</dbReference>
<organism evidence="2">
    <name type="scientific">Candidatus Kentrum sp. TC</name>
    <dbReference type="NCBI Taxonomy" id="2126339"/>
    <lineage>
        <taxon>Bacteria</taxon>
        <taxon>Pseudomonadati</taxon>
        <taxon>Pseudomonadota</taxon>
        <taxon>Gammaproteobacteria</taxon>
        <taxon>Candidatus Kentrum</taxon>
    </lineage>
</organism>
<evidence type="ECO:0000313" key="2">
    <source>
        <dbReference type="EMBL" id="VFK47294.1"/>
    </source>
</evidence>
<reference evidence="2" key="1">
    <citation type="submission" date="2019-02" db="EMBL/GenBank/DDBJ databases">
        <authorList>
            <person name="Gruber-Vodicka R. H."/>
            <person name="Seah K. B. B."/>
        </authorList>
    </citation>
    <scope>NUCLEOTIDE SEQUENCE</scope>
    <source>
        <strain evidence="2">BECK_BZ123</strain>
        <strain evidence="1">BECK_BZ125</strain>
    </source>
</reference>
<dbReference type="GO" id="GO:0003676">
    <property type="term" value="F:nucleic acid binding"/>
    <property type="evidence" value="ECO:0007669"/>
    <property type="project" value="InterPro"/>
</dbReference>
<proteinExistence type="predicted"/>
<name>A0A450Z0G3_9GAMM</name>
<protein>
    <recommendedName>
        <fullName evidence="3">Integrase core domain-containing protein</fullName>
    </recommendedName>
</protein>
<dbReference type="InterPro" id="IPR036397">
    <property type="entry name" value="RNaseH_sf"/>
</dbReference>
<accession>A0A450Z0G3</accession>
<evidence type="ECO:0000313" key="1">
    <source>
        <dbReference type="EMBL" id="VFK41877.1"/>
    </source>
</evidence>
<dbReference type="AlphaFoldDB" id="A0A450Z0G3"/>
<sequence>MKEDLHFDNGSPMKGGTMLATLQRLGVVPSFSRSSVSDDNPYSESLFRTLKVLPNLPGQTFRDHRTSTQLGARIRAVLQRKTSS</sequence>
<dbReference type="InterPro" id="IPR012337">
    <property type="entry name" value="RNaseH-like_sf"/>
</dbReference>